<evidence type="ECO:0000313" key="2">
    <source>
        <dbReference type="EMBL" id="KAK4657869.1"/>
    </source>
</evidence>
<proteinExistence type="predicted"/>
<dbReference type="GeneID" id="87906966"/>
<protein>
    <submittedName>
        <fullName evidence="2">Uncharacterized protein</fullName>
    </submittedName>
</protein>
<reference evidence="2 3" key="1">
    <citation type="journal article" date="2023" name="bioRxiv">
        <title>High-quality genome assemblies of four members of thePodospora anserinaspecies complex.</title>
        <authorList>
            <person name="Ament-Velasquez S.L."/>
            <person name="Vogan A.A."/>
            <person name="Wallerman O."/>
            <person name="Hartmann F."/>
            <person name="Gautier V."/>
            <person name="Silar P."/>
            <person name="Giraud T."/>
            <person name="Johannesson H."/>
        </authorList>
    </citation>
    <scope>NUCLEOTIDE SEQUENCE [LARGE SCALE GENOMIC DNA]</scope>
    <source>
        <strain evidence="2 3">CBS 415.72m</strain>
    </source>
</reference>
<keyword evidence="1" id="KW-0472">Membrane</keyword>
<organism evidence="2 3">
    <name type="scientific">Podospora pseudocomata</name>
    <dbReference type="NCBI Taxonomy" id="2093779"/>
    <lineage>
        <taxon>Eukaryota</taxon>
        <taxon>Fungi</taxon>
        <taxon>Dikarya</taxon>
        <taxon>Ascomycota</taxon>
        <taxon>Pezizomycotina</taxon>
        <taxon>Sordariomycetes</taxon>
        <taxon>Sordariomycetidae</taxon>
        <taxon>Sordariales</taxon>
        <taxon>Podosporaceae</taxon>
        <taxon>Podospora</taxon>
    </lineage>
</organism>
<evidence type="ECO:0000256" key="1">
    <source>
        <dbReference type="SAM" id="Phobius"/>
    </source>
</evidence>
<dbReference type="EMBL" id="JAFFHA010000003">
    <property type="protein sequence ID" value="KAK4657869.1"/>
    <property type="molecule type" value="Genomic_DNA"/>
</dbReference>
<keyword evidence="1" id="KW-0812">Transmembrane</keyword>
<dbReference type="Proteomes" id="UP001323405">
    <property type="component" value="Unassembled WGS sequence"/>
</dbReference>
<accession>A0ABR0GQA3</accession>
<feature type="transmembrane region" description="Helical" evidence="1">
    <location>
        <begin position="42"/>
        <end position="61"/>
    </location>
</feature>
<gene>
    <name evidence="2" type="ORF">QC762_201705</name>
</gene>
<keyword evidence="1" id="KW-1133">Transmembrane helix</keyword>
<keyword evidence="3" id="KW-1185">Reference proteome</keyword>
<name>A0ABR0GQA3_9PEZI</name>
<sequence length="75" mass="8254">MTDAKRSLITKMAAISTSVVARDTYAALSKRQNWAAQEPGVITVFCIVGVVGIGLICLFIYKKLVARRERRQAVV</sequence>
<evidence type="ECO:0000313" key="3">
    <source>
        <dbReference type="Proteomes" id="UP001323405"/>
    </source>
</evidence>
<comment type="caution">
    <text evidence="2">The sequence shown here is derived from an EMBL/GenBank/DDBJ whole genome shotgun (WGS) entry which is preliminary data.</text>
</comment>
<dbReference type="RefSeq" id="XP_062746842.1">
    <property type="nucleotide sequence ID" value="XM_062887059.1"/>
</dbReference>